<dbReference type="PANTHER" id="PTHR42879:SF6">
    <property type="entry name" value="NADPH-DEPENDENT REDUCTASE BACG"/>
    <property type="match status" value="1"/>
</dbReference>
<comment type="caution">
    <text evidence="2">The sequence shown here is derived from an EMBL/GenBank/DDBJ whole genome shotgun (WGS) entry which is preliminary data.</text>
</comment>
<dbReference type="PANTHER" id="PTHR42879">
    <property type="entry name" value="3-OXOACYL-(ACYL-CARRIER-PROTEIN) REDUCTASE"/>
    <property type="match status" value="1"/>
</dbReference>
<dbReference type="SUPFAM" id="SSF51735">
    <property type="entry name" value="NAD(P)-binding Rossmann-fold domains"/>
    <property type="match status" value="1"/>
</dbReference>
<keyword evidence="3" id="KW-1185">Reference proteome</keyword>
<dbReference type="InterPro" id="IPR036291">
    <property type="entry name" value="NAD(P)-bd_dom_sf"/>
</dbReference>
<dbReference type="EMBL" id="JBHRTI010000010">
    <property type="protein sequence ID" value="MFC3149030.1"/>
    <property type="molecule type" value="Genomic_DNA"/>
</dbReference>
<proteinExistence type="inferred from homology"/>
<dbReference type="Proteomes" id="UP001595556">
    <property type="component" value="Unassembled WGS sequence"/>
</dbReference>
<organism evidence="2 3">
    <name type="scientific">Piscinibacterium candidicorallinum</name>
    <dbReference type="NCBI Taxonomy" id="1793872"/>
    <lineage>
        <taxon>Bacteria</taxon>
        <taxon>Pseudomonadati</taxon>
        <taxon>Pseudomonadota</taxon>
        <taxon>Betaproteobacteria</taxon>
        <taxon>Burkholderiales</taxon>
        <taxon>Piscinibacterium</taxon>
    </lineage>
</organism>
<gene>
    <name evidence="2" type="ORF">ACFOEN_15495</name>
</gene>
<dbReference type="Gene3D" id="3.40.50.720">
    <property type="entry name" value="NAD(P)-binding Rossmann-like Domain"/>
    <property type="match status" value="1"/>
</dbReference>
<dbReference type="CDD" id="cd05344">
    <property type="entry name" value="BKR_like_SDR_like"/>
    <property type="match status" value="1"/>
</dbReference>
<sequence length="232" mass="24579">MTKVALVTAAGSGMGAACAKELAAQGWQVAVMSSSGKGEALGEKLGGIGITGSVLDEDDLQRAVDATLGAFGRIDAVVSSAPHPPKGELLEISSEDWHKGLDTILIPVIRLARKVVPLMQMKGGGAFVNISTAWAFEPEATFPVSAPMRAALASFTKIFADRYAADNIRMNNVLPGFIDSLPEKEERRAKIPMQRYGRAEEIARTVAFLVSEGGAYITGQNIRVDGGLTRHI</sequence>
<evidence type="ECO:0000313" key="3">
    <source>
        <dbReference type="Proteomes" id="UP001595556"/>
    </source>
</evidence>
<protein>
    <submittedName>
        <fullName evidence="2">SDR family oxidoreductase</fullName>
    </submittedName>
</protein>
<comment type="similarity">
    <text evidence="1">Belongs to the short-chain dehydrogenases/reductases (SDR) family.</text>
</comment>
<evidence type="ECO:0000313" key="2">
    <source>
        <dbReference type="EMBL" id="MFC3149030.1"/>
    </source>
</evidence>
<dbReference type="RefSeq" id="WP_377305469.1">
    <property type="nucleotide sequence ID" value="NZ_CP180191.1"/>
</dbReference>
<evidence type="ECO:0000256" key="1">
    <source>
        <dbReference type="ARBA" id="ARBA00006484"/>
    </source>
</evidence>
<dbReference type="PROSITE" id="PS51257">
    <property type="entry name" value="PROKAR_LIPOPROTEIN"/>
    <property type="match status" value="1"/>
</dbReference>
<name>A0ABV7HA91_9BURK</name>
<accession>A0ABV7HA91</accession>
<dbReference type="PRINTS" id="PR00081">
    <property type="entry name" value="GDHRDH"/>
</dbReference>
<dbReference type="InterPro" id="IPR050259">
    <property type="entry name" value="SDR"/>
</dbReference>
<dbReference type="Pfam" id="PF13561">
    <property type="entry name" value="adh_short_C2"/>
    <property type="match status" value="1"/>
</dbReference>
<reference evidence="3" key="1">
    <citation type="journal article" date="2019" name="Int. J. Syst. Evol. Microbiol.">
        <title>The Global Catalogue of Microorganisms (GCM) 10K type strain sequencing project: providing services to taxonomists for standard genome sequencing and annotation.</title>
        <authorList>
            <consortium name="The Broad Institute Genomics Platform"/>
            <consortium name="The Broad Institute Genome Sequencing Center for Infectious Disease"/>
            <person name="Wu L."/>
            <person name="Ma J."/>
        </authorList>
    </citation>
    <scope>NUCLEOTIDE SEQUENCE [LARGE SCALE GENOMIC DNA]</scope>
    <source>
        <strain evidence="3">KCTC 52168</strain>
    </source>
</reference>
<dbReference type="InterPro" id="IPR002347">
    <property type="entry name" value="SDR_fam"/>
</dbReference>